<dbReference type="RefSeq" id="WP_012084366.1">
    <property type="nucleotide sequence ID" value="NZ_JACHVY010000001.1"/>
</dbReference>
<evidence type="ECO:0000256" key="3">
    <source>
        <dbReference type="ARBA" id="ARBA00022741"/>
    </source>
</evidence>
<dbReference type="GO" id="GO:0015418">
    <property type="term" value="F:ABC-type quaternary ammonium compound transporting activity"/>
    <property type="evidence" value="ECO:0007669"/>
    <property type="project" value="UniProtKB-EC"/>
</dbReference>
<dbReference type="Gene3D" id="3.40.50.300">
    <property type="entry name" value="P-loop containing nucleotide triphosphate hydrolases"/>
    <property type="match status" value="1"/>
</dbReference>
<dbReference type="InterPro" id="IPR003593">
    <property type="entry name" value="AAA+_ATPase"/>
</dbReference>
<keyword evidence="2" id="KW-0813">Transport</keyword>
<comment type="similarity">
    <text evidence="1">Belongs to the ABC transporter superfamily.</text>
</comment>
<evidence type="ECO:0000256" key="4">
    <source>
        <dbReference type="ARBA" id="ARBA00022840"/>
    </source>
</evidence>
<dbReference type="PANTHER" id="PTHR43117:SF4">
    <property type="entry name" value="OSMOPROTECTANT IMPORT ATP-BINDING PROTEIN OSMV"/>
    <property type="match status" value="1"/>
</dbReference>
<dbReference type="SMART" id="SM00382">
    <property type="entry name" value="AAA"/>
    <property type="match status" value="1"/>
</dbReference>
<evidence type="ECO:0000313" key="8">
    <source>
        <dbReference type="Proteomes" id="UP000533269"/>
    </source>
</evidence>
<dbReference type="InterPro" id="IPR017871">
    <property type="entry name" value="ABC_transporter-like_CS"/>
</dbReference>
<accession>A0A7W4TJF6</accession>
<gene>
    <name evidence="7" type="ORF">FHR75_000817</name>
</gene>
<evidence type="ECO:0000256" key="1">
    <source>
        <dbReference type="ARBA" id="ARBA00005417"/>
    </source>
</evidence>
<evidence type="ECO:0000259" key="6">
    <source>
        <dbReference type="PROSITE" id="PS50893"/>
    </source>
</evidence>
<dbReference type="GO" id="GO:0005524">
    <property type="term" value="F:ATP binding"/>
    <property type="evidence" value="ECO:0007669"/>
    <property type="project" value="UniProtKB-KW"/>
</dbReference>
<evidence type="ECO:0000313" key="7">
    <source>
        <dbReference type="EMBL" id="MBB2900029.1"/>
    </source>
</evidence>
<dbReference type="PROSITE" id="PS50893">
    <property type="entry name" value="ABC_TRANSPORTER_2"/>
    <property type="match status" value="1"/>
</dbReference>
<dbReference type="Pfam" id="PF00005">
    <property type="entry name" value="ABC_tran"/>
    <property type="match status" value="1"/>
</dbReference>
<keyword evidence="3" id="KW-0547">Nucleotide-binding</keyword>
<dbReference type="OMA" id="MGYVIQQ"/>
<dbReference type="InterPro" id="IPR027417">
    <property type="entry name" value="P-loop_NTPase"/>
</dbReference>
<reference evidence="7 8" key="2">
    <citation type="submission" date="2020-08" db="EMBL/GenBank/DDBJ databases">
        <authorList>
            <person name="Partida-Martinez L."/>
            <person name="Huntemann M."/>
            <person name="Clum A."/>
            <person name="Wang J."/>
            <person name="Palaniappan K."/>
            <person name="Ritter S."/>
            <person name="Chen I.-M."/>
            <person name="Stamatis D."/>
            <person name="Reddy T."/>
            <person name="O'Malley R."/>
            <person name="Daum C."/>
            <person name="Shapiro N."/>
            <person name="Ivanova N."/>
            <person name="Kyrpides N."/>
            <person name="Woyke T."/>
        </authorList>
    </citation>
    <scope>NUCLEOTIDE SEQUENCE [LARGE SCALE GENOMIC DNA]</scope>
    <source>
        <strain evidence="7 8">AS2.23</strain>
    </source>
</reference>
<evidence type="ECO:0000256" key="2">
    <source>
        <dbReference type="ARBA" id="ARBA00022448"/>
    </source>
</evidence>
<organism evidence="7 8">
    <name type="scientific">Kineococcus radiotolerans</name>
    <dbReference type="NCBI Taxonomy" id="131568"/>
    <lineage>
        <taxon>Bacteria</taxon>
        <taxon>Bacillati</taxon>
        <taxon>Actinomycetota</taxon>
        <taxon>Actinomycetes</taxon>
        <taxon>Kineosporiales</taxon>
        <taxon>Kineosporiaceae</taxon>
        <taxon>Kineococcus</taxon>
    </lineage>
</organism>
<dbReference type="FunFam" id="3.40.50.300:FF:000425">
    <property type="entry name" value="Probable ABC transporter, ATP-binding subunit"/>
    <property type="match status" value="1"/>
</dbReference>
<dbReference type="EC" id="7.6.2.9" evidence="5"/>
<name>A0A7W4TJF6_KINRA</name>
<evidence type="ECO:0000256" key="5">
    <source>
        <dbReference type="ARBA" id="ARBA00066388"/>
    </source>
</evidence>
<dbReference type="PANTHER" id="PTHR43117">
    <property type="entry name" value="OSMOPROTECTANT IMPORT ATP-BINDING PROTEIN OSMV"/>
    <property type="match status" value="1"/>
</dbReference>
<reference evidence="7 8" key="1">
    <citation type="submission" date="2020-08" db="EMBL/GenBank/DDBJ databases">
        <title>The Agave Microbiome: Exploring the role of microbial communities in plant adaptations to desert environments.</title>
        <authorList>
            <person name="Partida-Martinez L.P."/>
        </authorList>
    </citation>
    <scope>NUCLEOTIDE SEQUENCE [LARGE SCALE GENOMIC DNA]</scope>
    <source>
        <strain evidence="7 8">AS2.23</strain>
    </source>
</reference>
<keyword evidence="4 7" id="KW-0067">ATP-binding</keyword>
<proteinExistence type="inferred from homology"/>
<dbReference type="SUPFAM" id="SSF52540">
    <property type="entry name" value="P-loop containing nucleoside triphosphate hydrolases"/>
    <property type="match status" value="1"/>
</dbReference>
<dbReference type="Proteomes" id="UP000533269">
    <property type="component" value="Unassembled WGS sequence"/>
</dbReference>
<protein>
    <recommendedName>
        <fullName evidence="5">ABC-type quaternary amine transporter</fullName>
        <ecNumber evidence="5">7.6.2.9</ecNumber>
    </recommendedName>
</protein>
<dbReference type="PROSITE" id="PS00211">
    <property type="entry name" value="ABC_TRANSPORTER_1"/>
    <property type="match status" value="1"/>
</dbReference>
<dbReference type="EMBL" id="JACHVY010000001">
    <property type="protein sequence ID" value="MBB2900029.1"/>
    <property type="molecule type" value="Genomic_DNA"/>
</dbReference>
<dbReference type="InterPro" id="IPR003439">
    <property type="entry name" value="ABC_transporter-like_ATP-bd"/>
</dbReference>
<sequence>MITFEAVRKQFPDGTVAVEHLDLELPTGQITVFVGPSGCGKTTSLRMINRMVEPTAGRVTIDGEDVRGKDPAALRRGIGYVIQHAGLFPHKTVLDNVLTVPKLVGRGRQRQVALELLERVGLPAAFADRYPAQLSGGQQQRVGVARALAADPPVMLMDEPFSAVDPVVRGQLQEEFLRLQGELGKTIAVVTHDVDEAITLGDRIAVFRQGGHLAQVGSPRDLLTKPADDFVRTFVGRDRGYRGLSFEGLDGLPVRPLTDARAAQLVLDGDGRPVGVDGFRAGDSLRTVVDLALTSPLGIAVQVDDRGRATGIVHHHDVVDLLEERR</sequence>
<feature type="domain" description="ABC transporter" evidence="6">
    <location>
        <begin position="2"/>
        <end position="235"/>
    </location>
</feature>
<dbReference type="GO" id="GO:0016887">
    <property type="term" value="F:ATP hydrolysis activity"/>
    <property type="evidence" value="ECO:0007669"/>
    <property type="project" value="InterPro"/>
</dbReference>
<dbReference type="AlphaFoldDB" id="A0A7W4TJF6"/>
<comment type="caution">
    <text evidence="7">The sequence shown here is derived from an EMBL/GenBank/DDBJ whole genome shotgun (WGS) entry which is preliminary data.</text>
</comment>